<dbReference type="PANTHER" id="PTHR15629:SF2">
    <property type="entry name" value="SH3 DOMAIN-CONTAINING YSC84-LIKE PROTEIN 1"/>
    <property type="match status" value="1"/>
</dbReference>
<name>A0A538S6H5_UNCEI</name>
<protein>
    <submittedName>
        <fullName evidence="2">Lipid-binding SYLF domain-containing protein</fullName>
    </submittedName>
</protein>
<accession>A0A538S6H5</accession>
<feature type="non-terminal residue" evidence="2">
    <location>
        <position position="1"/>
    </location>
</feature>
<comment type="caution">
    <text evidence="2">The sequence shown here is derived from an EMBL/GenBank/DDBJ whole genome shotgun (WGS) entry which is preliminary data.</text>
</comment>
<proteinExistence type="predicted"/>
<dbReference type="EMBL" id="VBOT01000209">
    <property type="protein sequence ID" value="TMQ46989.1"/>
    <property type="molecule type" value="Genomic_DNA"/>
</dbReference>
<feature type="domain" description="Ysc84 actin-binding" evidence="1">
    <location>
        <begin position="2"/>
        <end position="65"/>
    </location>
</feature>
<dbReference type="Pfam" id="PF04366">
    <property type="entry name" value="Ysc84"/>
    <property type="match status" value="1"/>
</dbReference>
<evidence type="ECO:0000259" key="1">
    <source>
        <dbReference type="Pfam" id="PF04366"/>
    </source>
</evidence>
<evidence type="ECO:0000313" key="3">
    <source>
        <dbReference type="Proteomes" id="UP000320184"/>
    </source>
</evidence>
<dbReference type="InterPro" id="IPR007461">
    <property type="entry name" value="Ysc84_actin-binding"/>
</dbReference>
<evidence type="ECO:0000313" key="2">
    <source>
        <dbReference type="EMBL" id="TMQ46989.1"/>
    </source>
</evidence>
<dbReference type="InterPro" id="IPR051702">
    <property type="entry name" value="SH3_domain_YSC84-like"/>
</dbReference>
<dbReference type="GO" id="GO:0035091">
    <property type="term" value="F:phosphatidylinositol binding"/>
    <property type="evidence" value="ECO:0007669"/>
    <property type="project" value="TreeGrafter"/>
</dbReference>
<dbReference type="AlphaFoldDB" id="A0A538S6H5"/>
<dbReference type="PANTHER" id="PTHR15629">
    <property type="entry name" value="SH3YL1 PROTEIN"/>
    <property type="match status" value="1"/>
</dbReference>
<sequence>LDAEIYSYARSKGLFAGISLEGARVSTDRNAIRRFYGTDVDPKEILFSHKVPTHPAAAQKFLEVLPTTGEHAANP</sequence>
<dbReference type="CDD" id="cd11524">
    <property type="entry name" value="SYLF"/>
    <property type="match status" value="1"/>
</dbReference>
<organism evidence="2 3">
    <name type="scientific">Eiseniibacteriota bacterium</name>
    <dbReference type="NCBI Taxonomy" id="2212470"/>
    <lineage>
        <taxon>Bacteria</taxon>
        <taxon>Candidatus Eiseniibacteriota</taxon>
    </lineage>
</organism>
<gene>
    <name evidence="2" type="ORF">E6K73_14315</name>
</gene>
<dbReference type="Proteomes" id="UP000320184">
    <property type="component" value="Unassembled WGS sequence"/>
</dbReference>
<reference evidence="2 3" key="1">
    <citation type="journal article" date="2019" name="Nat. Microbiol.">
        <title>Mediterranean grassland soil C-N compound turnover is dependent on rainfall and depth, and is mediated by genomically divergent microorganisms.</title>
        <authorList>
            <person name="Diamond S."/>
            <person name="Andeer P.F."/>
            <person name="Li Z."/>
            <person name="Crits-Christoph A."/>
            <person name="Burstein D."/>
            <person name="Anantharaman K."/>
            <person name="Lane K.R."/>
            <person name="Thomas B.C."/>
            <person name="Pan C."/>
            <person name="Northen T.R."/>
            <person name="Banfield J.F."/>
        </authorList>
    </citation>
    <scope>NUCLEOTIDE SEQUENCE [LARGE SCALE GENOMIC DNA]</scope>
    <source>
        <strain evidence="2">WS_3</strain>
    </source>
</reference>